<feature type="non-terminal residue" evidence="2">
    <location>
        <position position="1"/>
    </location>
</feature>
<keyword evidence="1" id="KW-0812">Transmembrane</keyword>
<feature type="transmembrane region" description="Helical" evidence="1">
    <location>
        <begin position="7"/>
        <end position="27"/>
    </location>
</feature>
<keyword evidence="3" id="KW-1185">Reference proteome</keyword>
<dbReference type="EMBL" id="JXTC01000504">
    <property type="protein sequence ID" value="PON49292.1"/>
    <property type="molecule type" value="Genomic_DNA"/>
</dbReference>
<evidence type="ECO:0000313" key="2">
    <source>
        <dbReference type="EMBL" id="PON49292.1"/>
    </source>
</evidence>
<reference evidence="3" key="1">
    <citation type="submission" date="2016-06" db="EMBL/GenBank/DDBJ databases">
        <title>Parallel loss of symbiosis genes in relatives of nitrogen-fixing non-legume Parasponia.</title>
        <authorList>
            <person name="Van Velzen R."/>
            <person name="Holmer R."/>
            <person name="Bu F."/>
            <person name="Rutten L."/>
            <person name="Van Zeijl A."/>
            <person name="Liu W."/>
            <person name="Santuari L."/>
            <person name="Cao Q."/>
            <person name="Sharma T."/>
            <person name="Shen D."/>
            <person name="Roswanjaya Y."/>
            <person name="Wardhani T."/>
            <person name="Kalhor M.S."/>
            <person name="Jansen J."/>
            <person name="Van den Hoogen J."/>
            <person name="Gungor B."/>
            <person name="Hartog M."/>
            <person name="Hontelez J."/>
            <person name="Verver J."/>
            <person name="Yang W.-C."/>
            <person name="Schijlen E."/>
            <person name="Repin R."/>
            <person name="Schilthuizen M."/>
            <person name="Schranz E."/>
            <person name="Heidstra R."/>
            <person name="Miyata K."/>
            <person name="Fedorova E."/>
            <person name="Kohlen W."/>
            <person name="Bisseling T."/>
            <person name="Smit S."/>
            <person name="Geurts R."/>
        </authorList>
    </citation>
    <scope>NUCLEOTIDE SEQUENCE [LARGE SCALE GENOMIC DNA]</scope>
    <source>
        <strain evidence="3">cv. RG33-2</strain>
    </source>
</reference>
<feature type="transmembrane region" description="Helical" evidence="1">
    <location>
        <begin position="33"/>
        <end position="55"/>
    </location>
</feature>
<dbReference type="AlphaFoldDB" id="A0A2P5BKG3"/>
<comment type="caution">
    <text evidence="2">The sequence shown here is derived from an EMBL/GenBank/DDBJ whole genome shotgun (WGS) entry which is preliminary data.</text>
</comment>
<organism evidence="2 3">
    <name type="scientific">Trema orientale</name>
    <name type="common">Charcoal tree</name>
    <name type="synonym">Celtis orientalis</name>
    <dbReference type="NCBI Taxonomy" id="63057"/>
    <lineage>
        <taxon>Eukaryota</taxon>
        <taxon>Viridiplantae</taxon>
        <taxon>Streptophyta</taxon>
        <taxon>Embryophyta</taxon>
        <taxon>Tracheophyta</taxon>
        <taxon>Spermatophyta</taxon>
        <taxon>Magnoliopsida</taxon>
        <taxon>eudicotyledons</taxon>
        <taxon>Gunneridae</taxon>
        <taxon>Pentapetalae</taxon>
        <taxon>rosids</taxon>
        <taxon>fabids</taxon>
        <taxon>Rosales</taxon>
        <taxon>Cannabaceae</taxon>
        <taxon>Trema</taxon>
    </lineage>
</organism>
<evidence type="ECO:0000256" key="1">
    <source>
        <dbReference type="SAM" id="Phobius"/>
    </source>
</evidence>
<name>A0A2P5BKG3_TREOI</name>
<evidence type="ECO:0000313" key="3">
    <source>
        <dbReference type="Proteomes" id="UP000237000"/>
    </source>
</evidence>
<dbReference type="Proteomes" id="UP000237000">
    <property type="component" value="Unassembled WGS sequence"/>
</dbReference>
<feature type="transmembrane region" description="Helical" evidence="1">
    <location>
        <begin position="67"/>
        <end position="93"/>
    </location>
</feature>
<gene>
    <name evidence="2" type="ORF">TorRG33x02_318080</name>
</gene>
<sequence length="108" mass="12697">FCLFYLNLYLFLFGLNVVNYSCISFNVSVFNMFVSFVFLLSYFTCFFLLLFCLLVNSVCSSIQSYSAVLPSSFLCTSFFFSLFQLCFKIAYIFGDDAYLFLYHMEQYT</sequence>
<protein>
    <submittedName>
        <fullName evidence="2">Uncharacterized protein</fullName>
    </submittedName>
</protein>
<keyword evidence="1" id="KW-0472">Membrane</keyword>
<proteinExistence type="predicted"/>
<dbReference type="InParanoid" id="A0A2P5BKG3"/>
<accession>A0A2P5BKG3</accession>
<keyword evidence="1" id="KW-1133">Transmembrane helix</keyword>